<gene>
    <name evidence="2" type="ORF">FYJ29_06770</name>
</gene>
<keyword evidence="1" id="KW-0479">Metal-binding</keyword>
<comment type="cofactor">
    <cofactor evidence="1">
        <name>Mg(2+)</name>
        <dbReference type="ChEBI" id="CHEBI:18420"/>
    </cofactor>
    <text evidence="1">Binds 2 magnesium ions per subunit.</text>
</comment>
<dbReference type="PANTHER" id="PTHR16222">
    <property type="entry name" value="ADP-RIBOSYLGLYCOHYDROLASE"/>
    <property type="match status" value="1"/>
</dbReference>
<dbReference type="InterPro" id="IPR036705">
    <property type="entry name" value="Ribosyl_crysJ1_sf"/>
</dbReference>
<evidence type="ECO:0000313" key="3">
    <source>
        <dbReference type="Proteomes" id="UP000483362"/>
    </source>
</evidence>
<proteinExistence type="predicted"/>
<evidence type="ECO:0000256" key="1">
    <source>
        <dbReference type="PIRSR" id="PIRSR605502-1"/>
    </source>
</evidence>
<keyword evidence="2" id="KW-0378">Hydrolase</keyword>
<organism evidence="2 3">
    <name type="scientific">Sodaliphilus pleomorphus</name>
    <dbReference type="NCBI Taxonomy" id="2606626"/>
    <lineage>
        <taxon>Bacteria</taxon>
        <taxon>Pseudomonadati</taxon>
        <taxon>Bacteroidota</taxon>
        <taxon>Bacteroidia</taxon>
        <taxon>Bacteroidales</taxon>
        <taxon>Muribaculaceae</taxon>
        <taxon>Sodaliphilus</taxon>
    </lineage>
</organism>
<dbReference type="AlphaFoldDB" id="A0A6L5XCV5"/>
<name>A0A6L5XCV5_9BACT</name>
<feature type="binding site" evidence="1">
    <location>
        <position position="53"/>
    </location>
    <ligand>
        <name>Mg(2+)</name>
        <dbReference type="ChEBI" id="CHEBI:18420"/>
        <label>1</label>
    </ligand>
</feature>
<accession>A0A6L5XCV5</accession>
<dbReference type="EMBL" id="VULT01000009">
    <property type="protein sequence ID" value="MSS17457.1"/>
    <property type="molecule type" value="Genomic_DNA"/>
</dbReference>
<dbReference type="Gene3D" id="1.10.4080.10">
    <property type="entry name" value="ADP-ribosylation/Crystallin J1"/>
    <property type="match status" value="1"/>
</dbReference>
<keyword evidence="3" id="KW-1185">Reference proteome</keyword>
<reference evidence="2 3" key="1">
    <citation type="submission" date="2019-08" db="EMBL/GenBank/DDBJ databases">
        <title>In-depth cultivation of the pig gut microbiome towards novel bacterial diversity and tailored functional studies.</title>
        <authorList>
            <person name="Wylensek D."/>
            <person name="Hitch T.C.A."/>
            <person name="Clavel T."/>
        </authorList>
    </citation>
    <scope>NUCLEOTIDE SEQUENCE [LARGE SCALE GENOMIC DNA]</scope>
    <source>
        <strain evidence="2 3">Oil-RF-744-WCA-WT-10</strain>
    </source>
</reference>
<dbReference type="GO" id="GO:0046872">
    <property type="term" value="F:metal ion binding"/>
    <property type="evidence" value="ECO:0007669"/>
    <property type="project" value="UniProtKB-KW"/>
</dbReference>
<dbReference type="InterPro" id="IPR005502">
    <property type="entry name" value="Ribosyl_crysJ1"/>
</dbReference>
<comment type="caution">
    <text evidence="2">The sequence shown here is derived from an EMBL/GenBank/DDBJ whole genome shotgun (WGS) entry which is preliminary data.</text>
</comment>
<feature type="binding site" evidence="1">
    <location>
        <position position="55"/>
    </location>
    <ligand>
        <name>Mg(2+)</name>
        <dbReference type="ChEBI" id="CHEBI:18420"/>
        <label>1</label>
    </ligand>
</feature>
<feature type="binding site" evidence="1">
    <location>
        <position position="54"/>
    </location>
    <ligand>
        <name>Mg(2+)</name>
        <dbReference type="ChEBI" id="CHEBI:18420"/>
        <label>1</label>
    </ligand>
</feature>
<keyword evidence="1" id="KW-0460">Magnesium</keyword>
<dbReference type="GO" id="GO:0016787">
    <property type="term" value="F:hydrolase activity"/>
    <property type="evidence" value="ECO:0007669"/>
    <property type="project" value="UniProtKB-KW"/>
</dbReference>
<feature type="binding site" evidence="1">
    <location>
        <position position="258"/>
    </location>
    <ligand>
        <name>Mg(2+)</name>
        <dbReference type="ChEBI" id="CHEBI:18420"/>
        <label>1</label>
    </ligand>
</feature>
<feature type="binding site" evidence="1">
    <location>
        <position position="257"/>
    </location>
    <ligand>
        <name>Mg(2+)</name>
        <dbReference type="ChEBI" id="CHEBI:18420"/>
        <label>1</label>
    </ligand>
</feature>
<feature type="binding site" evidence="1">
    <location>
        <position position="255"/>
    </location>
    <ligand>
        <name>Mg(2+)</name>
        <dbReference type="ChEBI" id="CHEBI:18420"/>
        <label>1</label>
    </ligand>
</feature>
<dbReference type="Proteomes" id="UP000483362">
    <property type="component" value="Unassembled WGS sequence"/>
</dbReference>
<dbReference type="SUPFAM" id="SSF101478">
    <property type="entry name" value="ADP-ribosylglycohydrolase"/>
    <property type="match status" value="1"/>
</dbReference>
<dbReference type="InterPro" id="IPR050792">
    <property type="entry name" value="ADP-ribosylglycohydrolase"/>
</dbReference>
<sequence length="303" mass="33421">MATIYGQAIGDALGVGTEFMSKEEVQRAYPDGLTRYDQIKGYHSSKIAKGDWSDDTDMMLCIAKAIIEDGGQVNEKTIARKFLDWADSPRAHDIGNLTSRIVYSNGFLDHPSTIARETWEEGGRVNAPNGGLMRTAVIGLLKDNVKANAETACRVTHYDPRCVGSCVITSEIINSLVWHNKALTKDDIISIARKYDKRIVDYVKLATHLDIADLQLGVLGGSGYTLKCLSVVLWCYFHVEYFDRGLMAVVNEGGDADTNAAPACAVMGAKFGLDGIPEYYIQNLLNKDKFDRIAEALWQVVNQ</sequence>
<dbReference type="Pfam" id="PF03747">
    <property type="entry name" value="ADP_ribosyl_GH"/>
    <property type="match status" value="1"/>
</dbReference>
<protein>
    <submittedName>
        <fullName evidence="2">ADP-ribosylglycohydrolase family protein</fullName>
    </submittedName>
</protein>
<evidence type="ECO:0000313" key="2">
    <source>
        <dbReference type="EMBL" id="MSS17457.1"/>
    </source>
</evidence>
<dbReference type="PANTHER" id="PTHR16222:SF28">
    <property type="entry name" value="ADP-RIBOSYLGLYCOHYDROLASE"/>
    <property type="match status" value="1"/>
</dbReference>